<dbReference type="InterPro" id="IPR014948">
    <property type="entry name" value="BrxA"/>
</dbReference>
<evidence type="ECO:0008006" key="3">
    <source>
        <dbReference type="Google" id="ProtNLM"/>
    </source>
</evidence>
<gene>
    <name evidence="1" type="ORF">GCM10007423_29400</name>
</gene>
<accession>A0ABQ1YUB3</accession>
<protein>
    <recommendedName>
        <fullName evidence="3">Inner membrane protein DUF1819</fullName>
    </recommendedName>
</protein>
<proteinExistence type="predicted"/>
<dbReference type="EMBL" id="BMIA01000002">
    <property type="protein sequence ID" value="GGH36829.1"/>
    <property type="molecule type" value="Genomic_DNA"/>
</dbReference>
<dbReference type="InterPro" id="IPR023137">
    <property type="entry name" value="BrxA_sf"/>
</dbReference>
<keyword evidence="2" id="KW-1185">Reference proteome</keyword>
<organism evidence="1 2">
    <name type="scientific">Dyadobacter endophyticus</name>
    <dbReference type="NCBI Taxonomy" id="1749036"/>
    <lineage>
        <taxon>Bacteria</taxon>
        <taxon>Pseudomonadati</taxon>
        <taxon>Bacteroidota</taxon>
        <taxon>Cytophagia</taxon>
        <taxon>Cytophagales</taxon>
        <taxon>Spirosomataceae</taxon>
        <taxon>Dyadobacter</taxon>
    </lineage>
</organism>
<sequence>MVLEKYEFSFTACSLHVNEMIQFLREQLGLEEVGDGGKKSSIKRKNQEFKKRLDTLTPAQTDAFLNGDSILRRQLAYLSACKLYDFLREFVVEVVREKMLLMDLNLSEGEYLSFYRRKMIDHEELEHLSPSTEDKVKQVIFRMLAEGGIINSVSEKVIQYQLLDPHLIRLIENDNPKWLEVFLFNDFQIMNYTKKV</sequence>
<dbReference type="Proteomes" id="UP000600214">
    <property type="component" value="Unassembled WGS sequence"/>
</dbReference>
<reference evidence="2" key="1">
    <citation type="journal article" date="2019" name="Int. J. Syst. Evol. Microbiol.">
        <title>The Global Catalogue of Microorganisms (GCM) 10K type strain sequencing project: providing services to taxonomists for standard genome sequencing and annotation.</title>
        <authorList>
            <consortium name="The Broad Institute Genomics Platform"/>
            <consortium name="The Broad Institute Genome Sequencing Center for Infectious Disease"/>
            <person name="Wu L."/>
            <person name="Ma J."/>
        </authorList>
    </citation>
    <scope>NUCLEOTIDE SEQUENCE [LARGE SCALE GENOMIC DNA]</scope>
    <source>
        <strain evidence="2">CGMCC 1.15288</strain>
    </source>
</reference>
<evidence type="ECO:0000313" key="1">
    <source>
        <dbReference type="EMBL" id="GGH36829.1"/>
    </source>
</evidence>
<dbReference type="Pfam" id="PF08849">
    <property type="entry name" value="BrxA"/>
    <property type="match status" value="1"/>
</dbReference>
<name>A0ABQ1YUB3_9BACT</name>
<comment type="caution">
    <text evidence="1">The sequence shown here is derived from an EMBL/GenBank/DDBJ whole genome shotgun (WGS) entry which is preliminary data.</text>
</comment>
<dbReference type="Gene3D" id="1.10.3540.10">
    <property type="entry name" value="uncharacterized protein from magnetospirillum magneticum domain"/>
    <property type="match status" value="1"/>
</dbReference>
<evidence type="ECO:0000313" key="2">
    <source>
        <dbReference type="Proteomes" id="UP000600214"/>
    </source>
</evidence>